<dbReference type="HOGENOM" id="CLU_010860_0_0_1"/>
<dbReference type="SUPFAM" id="SSF51735">
    <property type="entry name" value="NAD(P)-binding Rossmann-fold domains"/>
    <property type="match status" value="1"/>
</dbReference>
<accession>B8BVC6</accession>
<dbReference type="InParanoid" id="B8BVC6"/>
<keyword evidence="2" id="KW-0560">Oxidoreductase</keyword>
<dbReference type="InterPro" id="IPR046346">
    <property type="entry name" value="Aminoacid_DH-like_N_sf"/>
</dbReference>
<gene>
    <name evidence="4" type="ORF">THAPSDRAFT_268335</name>
</gene>
<protein>
    <submittedName>
        <fullName evidence="4">Glutamate dehydrogenase</fullName>
    </submittedName>
</protein>
<dbReference type="GeneID" id="7452464"/>
<dbReference type="Pfam" id="PF00208">
    <property type="entry name" value="ELFV_dehydrog"/>
    <property type="match status" value="1"/>
</dbReference>
<dbReference type="KEGG" id="tps:THAPSDRAFT_268335"/>
<sequence length="584" mass="64469">MNNRYSLGLRLDPRVMISEGEPPRDIPYGIIFAHGRRFDGYHVRFRDIARGGLRLVTPATSEQFALESAHQYDECYGLAFAQQLKNKDIPEGGSKAVVLVDAVGMSNTGKDFIMRKSVKAFTDTILDLVVDTEETREEIVDYVGRKEVLYLGPDEQVIPQDINWVIKRAAQRGYDTPAAFMSSKPRAGINHKEYGVTSEGVNVYLDVALRHVLHINPKEESFTIKITGGPDGDVAGNELKILNREYGDNAKVVGIADGTGSAEDPNGLDWDELLRLVHNNLPIDNFDTSKLGEGGAVHKVDTEEGVKARNSMHNRVQADAFLPAGGRPNTINVHNYKHFLNTDGSPSAPLIVEGANLFVTDEARQLLFDEAGVIIVKDSSANKAGVITSSYEICAAMLLSEEEFFDNKQQIVSEVLDKLHQYARLEAELLFREFETYGGSLPQLSKVVSDAVNSATDALTVALETFSDEDKEKLLPLFRAHLPKTMADLSFDHVHERVPAQYITNAIASCLASKLVYKEGTKFVETLPQDKLARVALRYLQAEHDVALLRDALEGTDMPAKEKESILKLLEAGGARTAINLSEK</sequence>
<reference evidence="4 5" key="2">
    <citation type="journal article" date="2008" name="Nature">
        <title>The Phaeodactylum genome reveals the evolutionary history of diatom genomes.</title>
        <authorList>
            <person name="Bowler C."/>
            <person name="Allen A.E."/>
            <person name="Badger J.H."/>
            <person name="Grimwood J."/>
            <person name="Jabbari K."/>
            <person name="Kuo A."/>
            <person name="Maheswari U."/>
            <person name="Martens C."/>
            <person name="Maumus F."/>
            <person name="Otillar R.P."/>
            <person name="Rayko E."/>
            <person name="Salamov A."/>
            <person name="Vandepoele K."/>
            <person name="Beszteri B."/>
            <person name="Gruber A."/>
            <person name="Heijde M."/>
            <person name="Katinka M."/>
            <person name="Mock T."/>
            <person name="Valentin K."/>
            <person name="Verret F."/>
            <person name="Berges J.A."/>
            <person name="Brownlee C."/>
            <person name="Cadoret J.P."/>
            <person name="Chiovitti A."/>
            <person name="Choi C.J."/>
            <person name="Coesel S."/>
            <person name="De Martino A."/>
            <person name="Detter J.C."/>
            <person name="Durkin C."/>
            <person name="Falciatore A."/>
            <person name="Fournet J."/>
            <person name="Haruta M."/>
            <person name="Huysman M.J."/>
            <person name="Jenkins B.D."/>
            <person name="Jiroutova K."/>
            <person name="Jorgensen R.E."/>
            <person name="Joubert Y."/>
            <person name="Kaplan A."/>
            <person name="Kroger N."/>
            <person name="Kroth P.G."/>
            <person name="La Roche J."/>
            <person name="Lindquist E."/>
            <person name="Lommer M."/>
            <person name="Martin-Jezequel V."/>
            <person name="Lopez P.J."/>
            <person name="Lucas S."/>
            <person name="Mangogna M."/>
            <person name="McGinnis K."/>
            <person name="Medlin L.K."/>
            <person name="Montsant A."/>
            <person name="Oudot-Le Secq M.P."/>
            <person name="Napoli C."/>
            <person name="Obornik M."/>
            <person name="Parker M.S."/>
            <person name="Petit J.L."/>
            <person name="Porcel B.M."/>
            <person name="Poulsen N."/>
            <person name="Robison M."/>
            <person name="Rychlewski L."/>
            <person name="Rynearson T.A."/>
            <person name="Schmutz J."/>
            <person name="Shapiro H."/>
            <person name="Siaut M."/>
            <person name="Stanley M."/>
            <person name="Sussman M.R."/>
            <person name="Taylor A.R."/>
            <person name="Vardi A."/>
            <person name="von Dassow P."/>
            <person name="Vyverman W."/>
            <person name="Willis A."/>
            <person name="Wyrwicz L.S."/>
            <person name="Rokhsar D.S."/>
            <person name="Weissenbach J."/>
            <person name="Armbrust E.V."/>
            <person name="Green B.R."/>
            <person name="Van de Peer Y."/>
            <person name="Grigoriev I.V."/>
        </authorList>
    </citation>
    <scope>NUCLEOTIDE SEQUENCE [LARGE SCALE GENOMIC DNA]</scope>
    <source>
        <strain evidence="4 5">CCMP1335</strain>
    </source>
</reference>
<dbReference type="GO" id="GO:0004352">
    <property type="term" value="F:glutamate dehydrogenase (NAD+) activity"/>
    <property type="evidence" value="ECO:0000318"/>
    <property type="project" value="GO_Central"/>
</dbReference>
<organism evidence="4 5">
    <name type="scientific">Thalassiosira pseudonana</name>
    <name type="common">Marine diatom</name>
    <name type="synonym">Cyclotella nana</name>
    <dbReference type="NCBI Taxonomy" id="35128"/>
    <lineage>
        <taxon>Eukaryota</taxon>
        <taxon>Sar</taxon>
        <taxon>Stramenopiles</taxon>
        <taxon>Ochrophyta</taxon>
        <taxon>Bacillariophyta</taxon>
        <taxon>Coscinodiscophyceae</taxon>
        <taxon>Thalassiosirophycidae</taxon>
        <taxon>Thalassiosirales</taxon>
        <taxon>Thalassiosiraceae</taxon>
        <taxon>Thalassiosira</taxon>
    </lineage>
</organism>
<dbReference type="GO" id="GO:0006538">
    <property type="term" value="P:L-glutamate catabolic process"/>
    <property type="evidence" value="ECO:0000318"/>
    <property type="project" value="GO_Central"/>
</dbReference>
<dbReference type="Proteomes" id="UP000001449">
    <property type="component" value="Chromosome 2"/>
</dbReference>
<dbReference type="PANTHER" id="PTHR11606">
    <property type="entry name" value="GLUTAMATE DEHYDROGENASE"/>
    <property type="match status" value="1"/>
</dbReference>
<reference evidence="4 5" key="1">
    <citation type="journal article" date="2004" name="Science">
        <title>The genome of the diatom Thalassiosira pseudonana: ecology, evolution, and metabolism.</title>
        <authorList>
            <person name="Armbrust E.V."/>
            <person name="Berges J.A."/>
            <person name="Bowler C."/>
            <person name="Green B.R."/>
            <person name="Martinez D."/>
            <person name="Putnam N.H."/>
            <person name="Zhou S."/>
            <person name="Allen A.E."/>
            <person name="Apt K.E."/>
            <person name="Bechner M."/>
            <person name="Brzezinski M.A."/>
            <person name="Chaal B.K."/>
            <person name="Chiovitti A."/>
            <person name="Davis A.K."/>
            <person name="Demarest M.S."/>
            <person name="Detter J.C."/>
            <person name="Glavina T."/>
            <person name="Goodstein D."/>
            <person name="Hadi M.Z."/>
            <person name="Hellsten U."/>
            <person name="Hildebrand M."/>
            <person name="Jenkins B.D."/>
            <person name="Jurka J."/>
            <person name="Kapitonov V.V."/>
            <person name="Kroger N."/>
            <person name="Lau W.W."/>
            <person name="Lane T.W."/>
            <person name="Larimer F.W."/>
            <person name="Lippmeier J.C."/>
            <person name="Lucas S."/>
            <person name="Medina M."/>
            <person name="Montsant A."/>
            <person name="Obornik M."/>
            <person name="Parker M.S."/>
            <person name="Palenik B."/>
            <person name="Pazour G.J."/>
            <person name="Richardson P.M."/>
            <person name="Rynearson T.A."/>
            <person name="Saito M.A."/>
            <person name="Schwartz D.C."/>
            <person name="Thamatrakoln K."/>
            <person name="Valentin K."/>
            <person name="Vardi A."/>
            <person name="Wilkerson F.P."/>
            <person name="Rokhsar D.S."/>
        </authorList>
    </citation>
    <scope>NUCLEOTIDE SEQUENCE [LARGE SCALE GENOMIC DNA]</scope>
    <source>
        <strain evidence="4 5">CCMP1335</strain>
    </source>
</reference>
<dbReference type="PaxDb" id="35128-Thaps268335"/>
<evidence type="ECO:0000256" key="1">
    <source>
        <dbReference type="ARBA" id="ARBA00006382"/>
    </source>
</evidence>
<evidence type="ECO:0000313" key="5">
    <source>
        <dbReference type="Proteomes" id="UP000001449"/>
    </source>
</evidence>
<dbReference type="eggNOG" id="KOG2250">
    <property type="taxonomic scope" value="Eukaryota"/>
</dbReference>
<dbReference type="SMART" id="SM00839">
    <property type="entry name" value="ELFV_dehydrog"/>
    <property type="match status" value="1"/>
</dbReference>
<comment type="similarity">
    <text evidence="1">Belongs to the Glu/Leu/Phe/Val dehydrogenases family.</text>
</comment>
<evidence type="ECO:0000256" key="2">
    <source>
        <dbReference type="ARBA" id="ARBA00023002"/>
    </source>
</evidence>
<feature type="domain" description="Glutamate/phenylalanine/leucine/valine/L-tryptophan dehydrogenase C-terminal" evidence="3">
    <location>
        <begin position="188"/>
        <end position="438"/>
    </location>
</feature>
<dbReference type="InterPro" id="IPR036291">
    <property type="entry name" value="NAD(P)-bd_dom_sf"/>
</dbReference>
<name>B8BVC6_THAPS</name>
<evidence type="ECO:0000313" key="4">
    <source>
        <dbReference type="EMBL" id="EED94909.1"/>
    </source>
</evidence>
<keyword evidence="5" id="KW-1185">Reference proteome</keyword>
<dbReference type="OMA" id="CRHPELT"/>
<dbReference type="PANTHER" id="PTHR11606:SF39">
    <property type="entry name" value="GLUTAMATE_PHENYLALANINE_LEUCINE_VALINE_L-TRYPTOPHAN DEHYDROGENASE C-TERMINAL DOMAIN-CONTAINING PROTEIN"/>
    <property type="match status" value="1"/>
</dbReference>
<dbReference type="RefSeq" id="XP_002287466.1">
    <property type="nucleotide sequence ID" value="XM_002287430.1"/>
</dbReference>
<dbReference type="InterPro" id="IPR006096">
    <property type="entry name" value="Glu/Leu/Phe/Val/Trp_DH_C"/>
</dbReference>
<dbReference type="AlphaFoldDB" id="B8BVC6"/>
<dbReference type="EMBL" id="CM000639">
    <property type="protein sequence ID" value="EED94909.1"/>
    <property type="molecule type" value="Genomic_DNA"/>
</dbReference>
<evidence type="ECO:0000259" key="3">
    <source>
        <dbReference type="SMART" id="SM00839"/>
    </source>
</evidence>
<dbReference type="Gene3D" id="3.40.50.720">
    <property type="entry name" value="NAD(P)-binding Rossmann-like Domain"/>
    <property type="match status" value="1"/>
</dbReference>
<dbReference type="STRING" id="35128.B8BVC6"/>
<dbReference type="GO" id="GO:0005739">
    <property type="term" value="C:mitochondrion"/>
    <property type="evidence" value="ECO:0000318"/>
    <property type="project" value="GO_Central"/>
</dbReference>
<dbReference type="SUPFAM" id="SSF53223">
    <property type="entry name" value="Aminoacid dehydrogenase-like, N-terminal domain"/>
    <property type="match status" value="1"/>
</dbReference>
<proteinExistence type="inferred from homology"/>